<comment type="caution">
    <text evidence="2">The sequence shown here is derived from an EMBL/GenBank/DDBJ whole genome shotgun (WGS) entry which is preliminary data.</text>
</comment>
<name>A0A8J6C8Z9_DIALT</name>
<dbReference type="PANTHER" id="PTHR33844:SF1">
    <property type="entry name" value="SULFOTRANSFERASE DOMAIN-CONTAINING PROTEIN"/>
    <property type="match status" value="1"/>
</dbReference>
<feature type="region of interest" description="Disordered" evidence="1">
    <location>
        <begin position="495"/>
        <end position="514"/>
    </location>
</feature>
<protein>
    <recommendedName>
        <fullName evidence="4">Sulfotransferase</fullName>
    </recommendedName>
</protein>
<dbReference type="InterPro" id="IPR027417">
    <property type="entry name" value="P-loop_NTPase"/>
</dbReference>
<accession>A0A8J6C8Z9</accession>
<dbReference type="Proteomes" id="UP000751190">
    <property type="component" value="Unassembled WGS sequence"/>
</dbReference>
<evidence type="ECO:0000256" key="1">
    <source>
        <dbReference type="SAM" id="MobiDB-lite"/>
    </source>
</evidence>
<evidence type="ECO:0000313" key="2">
    <source>
        <dbReference type="EMBL" id="KAG8465952.1"/>
    </source>
</evidence>
<evidence type="ECO:0008006" key="4">
    <source>
        <dbReference type="Google" id="ProtNLM"/>
    </source>
</evidence>
<reference evidence="2" key="1">
    <citation type="submission" date="2021-05" db="EMBL/GenBank/DDBJ databases">
        <title>The genome of the haptophyte Pavlova lutheri (Diacronema luteri, Pavlovales) - a model for lipid biosynthesis in eukaryotic algae.</title>
        <authorList>
            <person name="Hulatt C.J."/>
            <person name="Posewitz M.C."/>
        </authorList>
    </citation>
    <scope>NUCLEOTIDE SEQUENCE</scope>
    <source>
        <strain evidence="2">NIVA-4/92</strain>
    </source>
</reference>
<dbReference type="SUPFAM" id="SSF52540">
    <property type="entry name" value="P-loop containing nucleoside triphosphate hydrolases"/>
    <property type="match status" value="1"/>
</dbReference>
<dbReference type="OrthoDB" id="5912733at2759"/>
<proteinExistence type="predicted"/>
<dbReference type="PANTHER" id="PTHR33844">
    <property type="entry name" value="SULFOTRANSFER_1 DOMAIN-CONTAINING PROTEIN"/>
    <property type="match status" value="1"/>
</dbReference>
<dbReference type="Gene3D" id="3.40.50.300">
    <property type="entry name" value="P-loop containing nucleotide triphosphate hydrolases"/>
    <property type="match status" value="1"/>
</dbReference>
<dbReference type="AlphaFoldDB" id="A0A8J6C8Z9"/>
<organism evidence="2 3">
    <name type="scientific">Diacronema lutheri</name>
    <name type="common">Unicellular marine alga</name>
    <name type="synonym">Monochrysis lutheri</name>
    <dbReference type="NCBI Taxonomy" id="2081491"/>
    <lineage>
        <taxon>Eukaryota</taxon>
        <taxon>Haptista</taxon>
        <taxon>Haptophyta</taxon>
        <taxon>Pavlovophyceae</taxon>
        <taxon>Pavlovales</taxon>
        <taxon>Pavlovaceae</taxon>
        <taxon>Diacronema</taxon>
    </lineage>
</organism>
<dbReference type="EMBL" id="JAGTXO010000009">
    <property type="protein sequence ID" value="KAG8465952.1"/>
    <property type="molecule type" value="Genomic_DNA"/>
</dbReference>
<gene>
    <name evidence="2" type="ORF">KFE25_005522</name>
</gene>
<evidence type="ECO:0000313" key="3">
    <source>
        <dbReference type="Proteomes" id="UP000751190"/>
    </source>
</evidence>
<sequence>MVERLLRTLQWGLSSALALLRMRQFSLVRGFVSWALKLAPGLRHARVGEQRGCALVCDILHKRKLPVSLASATDFILGPPTAHPAEYVLADTVSLYCLTEAEAIFVEVPAACDVYAGSRAPSPFLFDTQFELAVRVVRLPLEVMLRLASQVELEASRLIILSNTTRCGSMLLCDMLEAAPRVRVLREPDALTCVLLLQHVSLDAQRAILRGALRMLCKPAAAAARTAAIGRGGDGRGAGGGAPVAGGAPHAIVAIKPRGHCIKLLKLMADAVPGCRHLFLYRDGLLTAQSMARAFCSEPVHLTRHWLLQSPMVRRLFPADAAMAKALIVISDDPLLEWARAEDYFTALPPLAKYALLWAVVCRTYLLARADGLLIAACRLDDLDRDRDRFCREVFEWCGIDAAHAALAARASAHAGDAHQASIFSRSRLAHFRAPTVDSAELRRTLDEICDNCGVPRLGEPTLLPGTLGHPADEAGKSAALAPESALAWHRQGEALQSHSQAQAGGLALRRETS</sequence>
<keyword evidence="3" id="KW-1185">Reference proteome</keyword>